<proteinExistence type="predicted"/>
<feature type="region of interest" description="Disordered" evidence="1">
    <location>
        <begin position="108"/>
        <end position="127"/>
    </location>
</feature>
<evidence type="ECO:0000256" key="1">
    <source>
        <dbReference type="SAM" id="MobiDB-lite"/>
    </source>
</evidence>
<dbReference type="AlphaFoldDB" id="A0A261Y3L4"/>
<organism evidence="2 3">
    <name type="scientific">Bifiguratus adelaidae</name>
    <dbReference type="NCBI Taxonomy" id="1938954"/>
    <lineage>
        <taxon>Eukaryota</taxon>
        <taxon>Fungi</taxon>
        <taxon>Fungi incertae sedis</taxon>
        <taxon>Mucoromycota</taxon>
        <taxon>Mucoromycotina</taxon>
        <taxon>Endogonomycetes</taxon>
        <taxon>Endogonales</taxon>
        <taxon>Endogonales incertae sedis</taxon>
        <taxon>Bifiguratus</taxon>
    </lineage>
</organism>
<name>A0A261Y3L4_9FUNG</name>
<dbReference type="Proteomes" id="UP000242875">
    <property type="component" value="Unassembled WGS sequence"/>
</dbReference>
<sequence>MSDKAEKLMRQADTDASTIQDLQRQLDQLAEERDALADQAGEFTRLEKQAKSAIEKWERLSKQNRALLDQLEQHKDKVASVDQIQAQHEELRKELEDRIQELTSQAIQSEALTQEHAKEGEQWERER</sequence>
<evidence type="ECO:0000313" key="2">
    <source>
        <dbReference type="EMBL" id="OZJ05203.1"/>
    </source>
</evidence>
<accession>A0A261Y3L4</accession>
<reference evidence="2 3" key="1">
    <citation type="journal article" date="2017" name="Mycologia">
        <title>Bifiguratus adelaidae, gen. et sp. nov., a new member of Mucoromycotina in endophytic and soil-dwelling habitats.</title>
        <authorList>
            <person name="Torres-Cruz T.J."/>
            <person name="Billingsley Tobias T.L."/>
            <person name="Almatruk M."/>
            <person name="Hesse C."/>
            <person name="Kuske C.R."/>
            <person name="Desiro A."/>
            <person name="Benucci G.M."/>
            <person name="Bonito G."/>
            <person name="Stajich J.E."/>
            <person name="Dunlap C."/>
            <person name="Arnold A.E."/>
            <person name="Porras-Alfaro A."/>
        </authorList>
    </citation>
    <scope>NUCLEOTIDE SEQUENCE [LARGE SCALE GENOMIC DNA]</scope>
    <source>
        <strain evidence="2 3">AZ0501</strain>
    </source>
</reference>
<feature type="compositionally biased region" description="Basic and acidic residues" evidence="1">
    <location>
        <begin position="113"/>
        <end position="127"/>
    </location>
</feature>
<protein>
    <submittedName>
        <fullName evidence="2">Uncharacterized protein</fullName>
    </submittedName>
</protein>
<keyword evidence="3" id="KW-1185">Reference proteome</keyword>
<comment type="caution">
    <text evidence="2">The sequence shown here is derived from an EMBL/GenBank/DDBJ whole genome shotgun (WGS) entry which is preliminary data.</text>
</comment>
<evidence type="ECO:0000313" key="3">
    <source>
        <dbReference type="Proteomes" id="UP000242875"/>
    </source>
</evidence>
<gene>
    <name evidence="2" type="ORF">BZG36_02463</name>
</gene>
<dbReference type="EMBL" id="MVBO01000020">
    <property type="protein sequence ID" value="OZJ05203.1"/>
    <property type="molecule type" value="Genomic_DNA"/>
</dbReference>